<evidence type="ECO:0000256" key="4">
    <source>
        <dbReference type="ARBA" id="ARBA00022764"/>
    </source>
</evidence>
<accession>A0A1H9SFK1</accession>
<dbReference type="PANTHER" id="PTHR22726:SF1">
    <property type="entry name" value="METALLOENDOPEPTIDASE OMA1, MITOCHONDRIAL"/>
    <property type="match status" value="1"/>
</dbReference>
<reference evidence="11" key="1">
    <citation type="submission" date="2016-10" db="EMBL/GenBank/DDBJ databases">
        <authorList>
            <person name="Varghese N."/>
            <person name="Submissions S."/>
        </authorList>
    </citation>
    <scope>NUCLEOTIDE SEQUENCE [LARGE SCALE GENOMIC DNA]</scope>
    <source>
        <strain evidence="11">CGMCC 1.6495</strain>
    </source>
</reference>
<feature type="binding site" evidence="8">
    <location>
        <position position="141"/>
    </location>
    <ligand>
        <name>Zn(2+)</name>
        <dbReference type="ChEBI" id="CHEBI:29105"/>
        <note>catalytic</note>
    </ligand>
</feature>
<evidence type="ECO:0000256" key="6">
    <source>
        <dbReference type="ARBA" id="ARBA00022833"/>
    </source>
</evidence>
<dbReference type="Pfam" id="PF01435">
    <property type="entry name" value="Peptidase_M48"/>
    <property type="match status" value="1"/>
</dbReference>
<feature type="active site" evidence="8">
    <location>
        <position position="138"/>
    </location>
</feature>
<dbReference type="AlphaFoldDB" id="A0A1H9SFK1"/>
<keyword evidence="4 8" id="KW-0574">Periplasm</keyword>
<keyword evidence="1 8" id="KW-0645">Protease</keyword>
<dbReference type="Gene3D" id="1.25.40.10">
    <property type="entry name" value="Tetratricopeptide repeat domain"/>
    <property type="match status" value="1"/>
</dbReference>
<feature type="binding site" evidence="8">
    <location>
        <position position="137"/>
    </location>
    <ligand>
        <name>Zn(2+)</name>
        <dbReference type="ChEBI" id="CHEBI:29105"/>
        <note>catalytic</note>
    </ligand>
</feature>
<dbReference type="RefSeq" id="WP_092826396.1">
    <property type="nucleotide sequence ID" value="NZ_FOGS01000003.1"/>
</dbReference>
<dbReference type="SUPFAM" id="SSF48452">
    <property type="entry name" value="TPR-like"/>
    <property type="match status" value="1"/>
</dbReference>
<dbReference type="InterPro" id="IPR001915">
    <property type="entry name" value="Peptidase_M48"/>
</dbReference>
<dbReference type="GO" id="GO:0016020">
    <property type="term" value="C:membrane"/>
    <property type="evidence" value="ECO:0007669"/>
    <property type="project" value="InterPro"/>
</dbReference>
<dbReference type="EMBL" id="FOGS01000003">
    <property type="protein sequence ID" value="SER83754.1"/>
    <property type="molecule type" value="Genomic_DNA"/>
</dbReference>
<dbReference type="HAMAP" id="MF_00997">
    <property type="entry name" value="Protease_BepA"/>
    <property type="match status" value="1"/>
</dbReference>
<dbReference type="EC" id="3.4.-.-" evidence="8"/>
<keyword evidence="11" id="KW-1185">Reference proteome</keyword>
<evidence type="ECO:0000256" key="8">
    <source>
        <dbReference type="HAMAP-Rule" id="MF_00997"/>
    </source>
</evidence>
<dbReference type="GO" id="GO:0004222">
    <property type="term" value="F:metalloendopeptidase activity"/>
    <property type="evidence" value="ECO:0007669"/>
    <property type="project" value="InterPro"/>
</dbReference>
<dbReference type="InterPro" id="IPR051156">
    <property type="entry name" value="Mito/Outer_Membr_Metalloprot"/>
</dbReference>
<comment type="function">
    <text evidence="8">Functions as both a chaperone and a metalloprotease. Maintains the integrity of the outer membrane by promoting either the assembly or the elimination of outer membrane proteins, depending on their folding state.</text>
</comment>
<organism evidence="10 11">
    <name type="scientific">Vreelandella subterranea</name>
    <dbReference type="NCBI Taxonomy" id="416874"/>
    <lineage>
        <taxon>Bacteria</taxon>
        <taxon>Pseudomonadati</taxon>
        <taxon>Pseudomonadota</taxon>
        <taxon>Gammaproteobacteria</taxon>
        <taxon>Oceanospirillales</taxon>
        <taxon>Halomonadaceae</taxon>
        <taxon>Vreelandella</taxon>
    </lineage>
</organism>
<keyword evidence="6 8" id="KW-0862">Zinc</keyword>
<evidence type="ECO:0000256" key="3">
    <source>
        <dbReference type="ARBA" id="ARBA00022729"/>
    </source>
</evidence>
<dbReference type="Gene3D" id="3.30.2010.10">
    <property type="entry name" value="Metalloproteases ('zincins'), catalytic domain"/>
    <property type="match status" value="1"/>
</dbReference>
<evidence type="ECO:0000256" key="1">
    <source>
        <dbReference type="ARBA" id="ARBA00022670"/>
    </source>
</evidence>
<dbReference type="Proteomes" id="UP000198505">
    <property type="component" value="Unassembled WGS sequence"/>
</dbReference>
<dbReference type="GO" id="GO:0042597">
    <property type="term" value="C:periplasmic space"/>
    <property type="evidence" value="ECO:0007669"/>
    <property type="project" value="UniProtKB-SubCell"/>
</dbReference>
<evidence type="ECO:0000256" key="7">
    <source>
        <dbReference type="ARBA" id="ARBA00023049"/>
    </source>
</evidence>
<evidence type="ECO:0000313" key="10">
    <source>
        <dbReference type="EMBL" id="SER83754.1"/>
    </source>
</evidence>
<dbReference type="GO" id="GO:0008270">
    <property type="term" value="F:zinc ion binding"/>
    <property type="evidence" value="ECO:0007669"/>
    <property type="project" value="UniProtKB-UniRule"/>
</dbReference>
<proteinExistence type="inferred from homology"/>
<dbReference type="PANTHER" id="PTHR22726">
    <property type="entry name" value="METALLOENDOPEPTIDASE OMA1"/>
    <property type="match status" value="1"/>
</dbReference>
<feature type="binding site" evidence="8">
    <location>
        <position position="203"/>
    </location>
    <ligand>
        <name>Zn(2+)</name>
        <dbReference type="ChEBI" id="CHEBI:29105"/>
        <note>catalytic</note>
    </ligand>
</feature>
<evidence type="ECO:0000256" key="2">
    <source>
        <dbReference type="ARBA" id="ARBA00022723"/>
    </source>
</evidence>
<comment type="subcellular location">
    <subcellularLocation>
        <location evidence="8">Periplasm</location>
    </subcellularLocation>
</comment>
<dbReference type="Pfam" id="PF14559">
    <property type="entry name" value="TPR_19"/>
    <property type="match status" value="1"/>
</dbReference>
<feature type="domain" description="Peptidase M48" evidence="9">
    <location>
        <begin position="75"/>
        <end position="262"/>
    </location>
</feature>
<sequence>MPRFFIASTGWTRALAFACSTTLLIPSPAVSDEQTLPRLGSSYSSTSGEEHRLGRAWLRQFRAHAPQWQDPIAHDYLASLVDRLAPHSQLGDLDVTTVMVDQRTLNAFAVPGGVVGINAGLFAFAEDEGAFVSVIAHELGHLAQRHYARRSERAEQTQLPAMAGMLAGLLIAAGGGGNAGIATAMGSQAAIIQDQLTYSRRYEQEADRVGLQAMADAGFDPDAMARMFRTLQRMASLQGGTPPEFLLTHPVSESRLSDAQSRAAQMDVASSYSNDTLYDMIRGRALLQIHSQSPQQAVSRLAQEDASEAAQRYVAALAEARSGQVDAALQALDRLRDEQPDLAMLPASAAEVALQAQRYDDAIQRSQRLLRFMPDYLPAQLILAEAQLQRDPNAAYNILRDVTAQHPENPQGFNLLSEAAGRSGRNGLGHLARAEYLQLTGRVDSGIRQLDIAEDAAERENDQRTLARIEQRRKDFMDYREALAEF</sequence>
<comment type="cofactor">
    <cofactor evidence="8">
        <name>Zn(2+)</name>
        <dbReference type="ChEBI" id="CHEBI:29105"/>
    </cofactor>
    <text evidence="8">Binds 1 zinc ion per subunit.</text>
</comment>
<name>A0A1H9SFK1_9GAMM</name>
<comment type="similarity">
    <text evidence="8">Belongs to the peptidase M48 family. BepA subfamily.</text>
</comment>
<feature type="active site" description="Proton donor" evidence="8">
    <location>
        <position position="207"/>
    </location>
</feature>
<keyword evidence="3 8" id="KW-0732">Signal</keyword>
<keyword evidence="5 8" id="KW-0378">Hydrolase</keyword>
<evidence type="ECO:0000256" key="5">
    <source>
        <dbReference type="ARBA" id="ARBA00022801"/>
    </source>
</evidence>
<keyword evidence="2 8" id="KW-0479">Metal-binding</keyword>
<gene>
    <name evidence="10" type="ORF">SAMN04487958_103220</name>
</gene>
<dbReference type="InterPro" id="IPR011990">
    <property type="entry name" value="TPR-like_helical_dom_sf"/>
</dbReference>
<dbReference type="STRING" id="416874.SAMN04487958_103220"/>
<evidence type="ECO:0000313" key="11">
    <source>
        <dbReference type="Proteomes" id="UP000198505"/>
    </source>
</evidence>
<evidence type="ECO:0000259" key="9">
    <source>
        <dbReference type="Pfam" id="PF01435"/>
    </source>
</evidence>
<protein>
    <recommendedName>
        <fullName evidence="8">Putative beta-barrel assembly-enhancing protease</fullName>
        <ecNumber evidence="8">3.4.-.-</ecNumber>
    </recommendedName>
</protein>
<keyword evidence="7 8" id="KW-0482">Metalloprotease</keyword>
<dbReference type="GO" id="GO:0051603">
    <property type="term" value="P:proteolysis involved in protein catabolic process"/>
    <property type="evidence" value="ECO:0007669"/>
    <property type="project" value="TreeGrafter"/>
</dbReference>
<dbReference type="InterPro" id="IPR030873">
    <property type="entry name" value="Protease_BepA"/>
</dbReference>